<name>A0A2M9ZKS3_9LEPT</name>
<organism evidence="2 4">
    <name type="scientific">Leptospira perolatii</name>
    <dbReference type="NCBI Taxonomy" id="2023191"/>
    <lineage>
        <taxon>Bacteria</taxon>
        <taxon>Pseudomonadati</taxon>
        <taxon>Spirochaetota</taxon>
        <taxon>Spirochaetia</taxon>
        <taxon>Leptospirales</taxon>
        <taxon>Leptospiraceae</taxon>
        <taxon>Leptospira</taxon>
    </lineage>
</organism>
<proteinExistence type="predicted"/>
<dbReference type="EMBL" id="NPDY01000006">
    <property type="protein sequence ID" value="PJZ69953.1"/>
    <property type="molecule type" value="Genomic_DNA"/>
</dbReference>
<evidence type="ECO:0000313" key="2">
    <source>
        <dbReference type="EMBL" id="PJZ72639.1"/>
    </source>
</evidence>
<gene>
    <name evidence="1" type="ORF">CH360_08605</name>
    <name evidence="2" type="ORF">CH373_13080</name>
</gene>
<dbReference type="EMBL" id="NPDZ01000008">
    <property type="protein sequence ID" value="PJZ72639.1"/>
    <property type="molecule type" value="Genomic_DNA"/>
</dbReference>
<comment type="caution">
    <text evidence="2">The sequence shown here is derived from an EMBL/GenBank/DDBJ whole genome shotgun (WGS) entry which is preliminary data.</text>
</comment>
<keyword evidence="3" id="KW-1185">Reference proteome</keyword>
<evidence type="ECO:0000313" key="3">
    <source>
        <dbReference type="Proteomes" id="UP000231962"/>
    </source>
</evidence>
<dbReference type="Proteomes" id="UP000231990">
    <property type="component" value="Unassembled WGS sequence"/>
</dbReference>
<evidence type="ECO:0000313" key="4">
    <source>
        <dbReference type="Proteomes" id="UP000231990"/>
    </source>
</evidence>
<protein>
    <submittedName>
        <fullName evidence="2">Uncharacterized protein</fullName>
    </submittedName>
</protein>
<dbReference type="OrthoDB" id="337847at2"/>
<dbReference type="AlphaFoldDB" id="A0A2M9ZKS3"/>
<evidence type="ECO:0000313" key="1">
    <source>
        <dbReference type="EMBL" id="PJZ69953.1"/>
    </source>
</evidence>
<accession>A0A2M9ZKS3</accession>
<dbReference type="Proteomes" id="UP000231962">
    <property type="component" value="Unassembled WGS sequence"/>
</dbReference>
<reference evidence="3 4" key="1">
    <citation type="submission" date="2017-07" db="EMBL/GenBank/DDBJ databases">
        <title>Leptospira spp. isolated from tropical soils.</title>
        <authorList>
            <person name="Thibeaux R."/>
            <person name="Iraola G."/>
            <person name="Ferres I."/>
            <person name="Bierque E."/>
            <person name="Girault D."/>
            <person name="Soupe-Gilbert M.-E."/>
            <person name="Picardeau M."/>
            <person name="Goarant C."/>
        </authorList>
    </citation>
    <scope>NUCLEOTIDE SEQUENCE [LARGE SCALE GENOMIC DNA]</scope>
    <source>
        <strain evidence="2 4">FH1-B-B1</strain>
        <strain evidence="1 3">FH1-B-C1</strain>
    </source>
</reference>
<dbReference type="RefSeq" id="WP_100713620.1">
    <property type="nucleotide sequence ID" value="NZ_NPDY01000006.1"/>
</dbReference>
<sequence length="191" mass="22226">MKIMGLMILLKSFVRVTLAGCFVLPAFLFAQDAVGLYPSRQYRTAAFFRNEKHGSYVFGDLETIKSRYTLTEFQLEEIARINLKYKKQHEKWLRKLSPTHVELELLLIEQNPDLKKIRHLLMEIGRYTSEIRLNQISHRLAIEKVVNVEHMKKKSQKPTEETLKDQGDALGFPLNLIIPERIVLPIPGILQ</sequence>
<dbReference type="Gene3D" id="1.20.120.1490">
    <property type="match status" value="1"/>
</dbReference>